<gene>
    <name evidence="1" type="ORF">JY651_48280</name>
</gene>
<accession>A0ABX7NWG8</accession>
<sequence>MGERVFFAADDGVTGRELYVSDGRNRARCD</sequence>
<proteinExistence type="predicted"/>
<evidence type="ECO:0000313" key="1">
    <source>
        <dbReference type="EMBL" id="QSQ22813.1"/>
    </source>
</evidence>
<dbReference type="EMBL" id="CP071090">
    <property type="protein sequence ID" value="QSQ22813.1"/>
    <property type="molecule type" value="Genomic_DNA"/>
</dbReference>
<reference evidence="1 2" key="1">
    <citation type="submission" date="2021-02" db="EMBL/GenBank/DDBJ databases">
        <title>De Novo genome assembly of isolated myxobacteria.</title>
        <authorList>
            <person name="Stevens D.C."/>
        </authorList>
    </citation>
    <scope>NUCLEOTIDE SEQUENCE [LARGE SCALE GENOMIC DNA]</scope>
    <source>
        <strain evidence="2">SCPEA02</strain>
    </source>
</reference>
<evidence type="ECO:0000313" key="2">
    <source>
        <dbReference type="Proteomes" id="UP000662747"/>
    </source>
</evidence>
<dbReference type="Proteomes" id="UP000662747">
    <property type="component" value="Chromosome"/>
</dbReference>
<protein>
    <submittedName>
        <fullName evidence="1">Uncharacterized protein</fullName>
    </submittedName>
</protein>
<organism evidence="1 2">
    <name type="scientific">Pyxidicoccus parkwayensis</name>
    <dbReference type="NCBI Taxonomy" id="2813578"/>
    <lineage>
        <taxon>Bacteria</taxon>
        <taxon>Pseudomonadati</taxon>
        <taxon>Myxococcota</taxon>
        <taxon>Myxococcia</taxon>
        <taxon>Myxococcales</taxon>
        <taxon>Cystobacterineae</taxon>
        <taxon>Myxococcaceae</taxon>
        <taxon>Pyxidicoccus</taxon>
    </lineage>
</organism>
<keyword evidence="2" id="KW-1185">Reference proteome</keyword>
<name>A0ABX7NWG8_9BACT</name>